<protein>
    <submittedName>
        <fullName evidence="2">Uncharacterized protein</fullName>
    </submittedName>
</protein>
<sequence length="31" mass="3346">MVTEGVFPSELNIPSPDLDPVDAGMLSSQLW</sequence>
<dbReference type="AlphaFoldDB" id="I3S264"/>
<evidence type="ECO:0000313" key="2">
    <source>
        <dbReference type="EMBL" id="AFK34356.1"/>
    </source>
</evidence>
<evidence type="ECO:0000256" key="1">
    <source>
        <dbReference type="SAM" id="MobiDB-lite"/>
    </source>
</evidence>
<proteinExistence type="evidence at transcript level"/>
<dbReference type="EMBL" id="BT134561">
    <property type="protein sequence ID" value="AFK34356.1"/>
    <property type="molecule type" value="mRNA"/>
</dbReference>
<reference evidence="2" key="1">
    <citation type="submission" date="2012-05" db="EMBL/GenBank/DDBJ databases">
        <authorList>
            <person name="Krishnakumar V."/>
            <person name="Cheung F."/>
            <person name="Xiao Y."/>
            <person name="Chan A."/>
            <person name="Moskal W.A."/>
            <person name="Town C.D."/>
        </authorList>
    </citation>
    <scope>NUCLEOTIDE SEQUENCE</scope>
</reference>
<name>I3S264_LOTJA</name>
<accession>I3S264</accession>
<organism evidence="2">
    <name type="scientific">Lotus japonicus</name>
    <name type="common">Lotus corniculatus var. japonicus</name>
    <dbReference type="NCBI Taxonomy" id="34305"/>
    <lineage>
        <taxon>Eukaryota</taxon>
        <taxon>Viridiplantae</taxon>
        <taxon>Streptophyta</taxon>
        <taxon>Embryophyta</taxon>
        <taxon>Tracheophyta</taxon>
        <taxon>Spermatophyta</taxon>
        <taxon>Magnoliopsida</taxon>
        <taxon>eudicotyledons</taxon>
        <taxon>Gunneridae</taxon>
        <taxon>Pentapetalae</taxon>
        <taxon>rosids</taxon>
        <taxon>fabids</taxon>
        <taxon>Fabales</taxon>
        <taxon>Fabaceae</taxon>
        <taxon>Papilionoideae</taxon>
        <taxon>50 kb inversion clade</taxon>
        <taxon>NPAAA clade</taxon>
        <taxon>Hologalegina</taxon>
        <taxon>robinioid clade</taxon>
        <taxon>Loteae</taxon>
        <taxon>Lotus</taxon>
    </lineage>
</organism>
<feature type="region of interest" description="Disordered" evidence="1">
    <location>
        <begin position="1"/>
        <end position="31"/>
    </location>
</feature>